<name>A0A0C3FQ12_PILCF</name>
<reference evidence="2" key="2">
    <citation type="submission" date="2015-01" db="EMBL/GenBank/DDBJ databases">
        <title>Evolutionary Origins and Diversification of the Mycorrhizal Mutualists.</title>
        <authorList>
            <consortium name="DOE Joint Genome Institute"/>
            <consortium name="Mycorrhizal Genomics Consortium"/>
            <person name="Kohler A."/>
            <person name="Kuo A."/>
            <person name="Nagy L.G."/>
            <person name="Floudas D."/>
            <person name="Copeland A."/>
            <person name="Barry K.W."/>
            <person name="Cichocki N."/>
            <person name="Veneault-Fourrey C."/>
            <person name="LaButti K."/>
            <person name="Lindquist E.A."/>
            <person name="Lipzen A."/>
            <person name="Lundell T."/>
            <person name="Morin E."/>
            <person name="Murat C."/>
            <person name="Riley R."/>
            <person name="Ohm R."/>
            <person name="Sun H."/>
            <person name="Tunlid A."/>
            <person name="Henrissat B."/>
            <person name="Grigoriev I.V."/>
            <person name="Hibbett D.S."/>
            <person name="Martin F."/>
        </authorList>
    </citation>
    <scope>NUCLEOTIDE SEQUENCE [LARGE SCALE GENOMIC DNA]</scope>
    <source>
        <strain evidence="2">F 1598</strain>
    </source>
</reference>
<dbReference type="HOGENOM" id="CLU_3033199_0_0_1"/>
<reference evidence="1 2" key="1">
    <citation type="submission" date="2014-04" db="EMBL/GenBank/DDBJ databases">
        <authorList>
            <consortium name="DOE Joint Genome Institute"/>
            <person name="Kuo A."/>
            <person name="Tarkka M."/>
            <person name="Buscot F."/>
            <person name="Kohler A."/>
            <person name="Nagy L.G."/>
            <person name="Floudas D."/>
            <person name="Copeland A."/>
            <person name="Barry K.W."/>
            <person name="Cichocki N."/>
            <person name="Veneault-Fourrey C."/>
            <person name="LaButti K."/>
            <person name="Lindquist E.A."/>
            <person name="Lipzen A."/>
            <person name="Lundell T."/>
            <person name="Morin E."/>
            <person name="Murat C."/>
            <person name="Sun H."/>
            <person name="Tunlid A."/>
            <person name="Henrissat B."/>
            <person name="Grigoriev I.V."/>
            <person name="Hibbett D.S."/>
            <person name="Martin F."/>
            <person name="Nordberg H.P."/>
            <person name="Cantor M.N."/>
            <person name="Hua S.X."/>
        </authorList>
    </citation>
    <scope>NUCLEOTIDE SEQUENCE [LARGE SCALE GENOMIC DNA]</scope>
    <source>
        <strain evidence="1 2">F 1598</strain>
    </source>
</reference>
<evidence type="ECO:0000313" key="1">
    <source>
        <dbReference type="EMBL" id="KIM81271.1"/>
    </source>
</evidence>
<protein>
    <submittedName>
        <fullName evidence="1">Uncharacterized protein</fullName>
    </submittedName>
</protein>
<organism evidence="1 2">
    <name type="scientific">Piloderma croceum (strain F 1598)</name>
    <dbReference type="NCBI Taxonomy" id="765440"/>
    <lineage>
        <taxon>Eukaryota</taxon>
        <taxon>Fungi</taxon>
        <taxon>Dikarya</taxon>
        <taxon>Basidiomycota</taxon>
        <taxon>Agaricomycotina</taxon>
        <taxon>Agaricomycetes</taxon>
        <taxon>Agaricomycetidae</taxon>
        <taxon>Atheliales</taxon>
        <taxon>Atheliaceae</taxon>
        <taxon>Piloderma</taxon>
    </lineage>
</organism>
<dbReference type="EMBL" id="KN833000">
    <property type="protein sequence ID" value="KIM81271.1"/>
    <property type="molecule type" value="Genomic_DNA"/>
</dbReference>
<gene>
    <name evidence="1" type="ORF">PILCRDRAFT_821742</name>
</gene>
<dbReference type="AlphaFoldDB" id="A0A0C3FQ12"/>
<dbReference type="InParanoid" id="A0A0C3FQ12"/>
<keyword evidence="2" id="KW-1185">Reference proteome</keyword>
<evidence type="ECO:0000313" key="2">
    <source>
        <dbReference type="Proteomes" id="UP000054166"/>
    </source>
</evidence>
<proteinExistence type="predicted"/>
<dbReference type="Proteomes" id="UP000054166">
    <property type="component" value="Unassembled WGS sequence"/>
</dbReference>
<accession>A0A0C3FQ12</accession>
<sequence length="55" mass="5831">MNAQAATTVQPTVGTEMNIMNNPAAKHVECQNANRLRGGGAGKARIFFHFGSSNL</sequence>